<feature type="transmembrane region" description="Helical" evidence="1">
    <location>
        <begin position="30"/>
        <end position="51"/>
    </location>
</feature>
<organism evidence="2">
    <name type="scientific">marine metagenome</name>
    <dbReference type="NCBI Taxonomy" id="408172"/>
    <lineage>
        <taxon>unclassified sequences</taxon>
        <taxon>metagenomes</taxon>
        <taxon>ecological metagenomes</taxon>
    </lineage>
</organism>
<keyword evidence="1" id="KW-0472">Membrane</keyword>
<reference evidence="2" key="1">
    <citation type="submission" date="2018-05" db="EMBL/GenBank/DDBJ databases">
        <authorList>
            <person name="Lanie J.A."/>
            <person name="Ng W.-L."/>
            <person name="Kazmierczak K.M."/>
            <person name="Andrzejewski T.M."/>
            <person name="Davidsen T.M."/>
            <person name="Wayne K.J."/>
            <person name="Tettelin H."/>
            <person name="Glass J.I."/>
            <person name="Rusch D."/>
            <person name="Podicherti R."/>
            <person name="Tsui H.-C.T."/>
            <person name="Winkler M.E."/>
        </authorList>
    </citation>
    <scope>NUCLEOTIDE SEQUENCE</scope>
</reference>
<dbReference type="AlphaFoldDB" id="A0A382DU35"/>
<proteinExistence type="predicted"/>
<gene>
    <name evidence="2" type="ORF">METZ01_LOCUS194533</name>
</gene>
<evidence type="ECO:0000256" key="1">
    <source>
        <dbReference type="SAM" id="Phobius"/>
    </source>
</evidence>
<sequence>MEFQAFYILVTSMVLNFIVLGISLNRPDSFFPVSLSAISISLQGFALRLIAINSVT</sequence>
<feature type="transmembrane region" description="Helical" evidence="1">
    <location>
        <begin position="5"/>
        <end position="24"/>
    </location>
</feature>
<keyword evidence="1" id="KW-1133">Transmembrane helix</keyword>
<dbReference type="EMBL" id="UINC01041007">
    <property type="protein sequence ID" value="SVB41679.1"/>
    <property type="molecule type" value="Genomic_DNA"/>
</dbReference>
<evidence type="ECO:0000313" key="2">
    <source>
        <dbReference type="EMBL" id="SVB41679.1"/>
    </source>
</evidence>
<name>A0A382DU35_9ZZZZ</name>
<keyword evidence="1" id="KW-0812">Transmembrane</keyword>
<protein>
    <submittedName>
        <fullName evidence="2">Uncharacterized protein</fullName>
    </submittedName>
</protein>
<accession>A0A382DU35</accession>